<feature type="domain" description="Plasmid replication protein RepL" evidence="1">
    <location>
        <begin position="52"/>
        <end position="145"/>
    </location>
</feature>
<dbReference type="RefSeq" id="WP_217147598.1">
    <property type="nucleotide sequence ID" value="NZ_JAFMOY010000077.1"/>
</dbReference>
<keyword evidence="3" id="KW-1185">Reference proteome</keyword>
<comment type="caution">
    <text evidence="2">The sequence shown here is derived from an EMBL/GenBank/DDBJ whole genome shotgun (WGS) entry which is preliminary data.</text>
</comment>
<sequence>MITKSRVHENVEDITEVLNSKKIKDKIDEMQERGDVKATVIIQDDKKISLKNEFVILFLENFDRLITELKINTSELRVLIYILKKMEFGNLVSLSQASIVKALDMNKSNVSIIFKKLLSKDVLIKDEDGNMYVNSNIVMKGLKHKLSGKNKENLQKSQKQTDLFDKSH</sequence>
<protein>
    <submittedName>
        <fullName evidence="2">Replication/maintenance protein RepL</fullName>
    </submittedName>
</protein>
<gene>
    <name evidence="2" type="ORF">J1784_00415</name>
</gene>
<evidence type="ECO:0000313" key="3">
    <source>
        <dbReference type="Proteomes" id="UP000739284"/>
    </source>
</evidence>
<dbReference type="Pfam" id="PF05732">
    <property type="entry name" value="RepL"/>
    <property type="match status" value="1"/>
</dbReference>
<organism evidence="2 3">
    <name type="scientific">Rahnella ecdela</name>
    <dbReference type="NCBI Taxonomy" id="2816250"/>
    <lineage>
        <taxon>Bacteria</taxon>
        <taxon>Pseudomonadati</taxon>
        <taxon>Pseudomonadota</taxon>
        <taxon>Gammaproteobacteria</taxon>
        <taxon>Enterobacterales</taxon>
        <taxon>Yersiniaceae</taxon>
        <taxon>Rahnella</taxon>
    </lineage>
</organism>
<dbReference type="EMBL" id="JAFMOY010000077">
    <property type="protein sequence ID" value="MBU9843532.1"/>
    <property type="molecule type" value="Genomic_DNA"/>
</dbReference>
<proteinExistence type="predicted"/>
<evidence type="ECO:0000313" key="2">
    <source>
        <dbReference type="EMBL" id="MBU9843532.1"/>
    </source>
</evidence>
<accession>A0ABS6L9B5</accession>
<evidence type="ECO:0000259" key="1">
    <source>
        <dbReference type="Pfam" id="PF05732"/>
    </source>
</evidence>
<dbReference type="Proteomes" id="UP000739284">
    <property type="component" value="Unassembled WGS sequence"/>
</dbReference>
<reference evidence="2 3" key="1">
    <citation type="submission" date="2021-03" db="EMBL/GenBank/DDBJ databases">
        <title>Five novel Rahnella species.</title>
        <authorList>
            <person name="Brady C."/>
            <person name="Asselin J."/>
            <person name="Beer S."/>
            <person name="Bruberg M.B."/>
            <person name="Crampton B."/>
            <person name="Venter S."/>
            <person name="Arnold D."/>
            <person name="Denman S."/>
        </authorList>
    </citation>
    <scope>NUCLEOTIDE SEQUENCE [LARGE SCALE GENOMIC DNA]</scope>
    <source>
        <strain evidence="2 3">FRB 231</strain>
    </source>
</reference>
<dbReference type="InterPro" id="IPR008813">
    <property type="entry name" value="Plasmid_replication_RepL"/>
</dbReference>
<name>A0ABS6L9B5_9GAMM</name>